<organism evidence="2 3">
    <name type="scientific">Pinctada imbricata</name>
    <name type="common">Atlantic pearl-oyster</name>
    <name type="synonym">Pinctada martensii</name>
    <dbReference type="NCBI Taxonomy" id="66713"/>
    <lineage>
        <taxon>Eukaryota</taxon>
        <taxon>Metazoa</taxon>
        <taxon>Spiralia</taxon>
        <taxon>Lophotrochozoa</taxon>
        <taxon>Mollusca</taxon>
        <taxon>Bivalvia</taxon>
        <taxon>Autobranchia</taxon>
        <taxon>Pteriomorphia</taxon>
        <taxon>Pterioida</taxon>
        <taxon>Pterioidea</taxon>
        <taxon>Pteriidae</taxon>
        <taxon>Pinctada</taxon>
    </lineage>
</organism>
<comment type="caution">
    <text evidence="2">The sequence shown here is derived from an EMBL/GenBank/DDBJ whole genome shotgun (WGS) entry which is preliminary data.</text>
</comment>
<proteinExistence type="predicted"/>
<dbReference type="Gene3D" id="3.40.220.10">
    <property type="entry name" value="Leucine Aminopeptidase, subunit E, domain 1"/>
    <property type="match status" value="1"/>
</dbReference>
<accession>A0AA88Y326</accession>
<dbReference type="InterPro" id="IPR043472">
    <property type="entry name" value="Macro_dom-like"/>
</dbReference>
<evidence type="ECO:0000313" key="3">
    <source>
        <dbReference type="Proteomes" id="UP001186944"/>
    </source>
</evidence>
<reference evidence="2" key="1">
    <citation type="submission" date="2019-08" db="EMBL/GenBank/DDBJ databases">
        <title>The improved chromosome-level genome for the pearl oyster Pinctada fucata martensii using PacBio sequencing and Hi-C.</title>
        <authorList>
            <person name="Zheng Z."/>
        </authorList>
    </citation>
    <scope>NUCLEOTIDE SEQUENCE</scope>
    <source>
        <strain evidence="2">ZZ-2019</strain>
        <tissue evidence="2">Adductor muscle</tissue>
    </source>
</reference>
<gene>
    <name evidence="2" type="ORF">FSP39_002545</name>
</gene>
<dbReference type="SUPFAM" id="SSF52949">
    <property type="entry name" value="Macro domain-like"/>
    <property type="match status" value="1"/>
</dbReference>
<dbReference type="CDD" id="cd02900">
    <property type="entry name" value="Macro_Appr_pase"/>
    <property type="match status" value="1"/>
</dbReference>
<evidence type="ECO:0000313" key="2">
    <source>
        <dbReference type="EMBL" id="KAK3096701.1"/>
    </source>
</evidence>
<dbReference type="Pfam" id="PF01661">
    <property type="entry name" value="Macro"/>
    <property type="match status" value="1"/>
</dbReference>
<dbReference type="SMART" id="SM00506">
    <property type="entry name" value="A1pp"/>
    <property type="match status" value="1"/>
</dbReference>
<name>A0AA88Y326_PINIB</name>
<sequence>MEGNTTQQSDKMDPVVYKFRDINKKMVQCWDSTFSKYKGQGIEVSCGDIFQGGPEVDAIVSPANGFGFMDGGIDMVFSRHFGWQMQKRLQKLLKEEYHGELMVGNAVIIPAYEADNPPKPEDIKGCNGEKPIKWLISAPTMRVPLDVSDTANAYLAFRGIIIAVQKHNQDPTKEPIKSVLCPGLGTAVGSMDPQICATQMLNAYESFALGLESAAFRAGPARLIKMRKDHHGMVNSVNFRAYYPGFIGVPREVGNLCCMTTMDKLKVEKINVKEIEKRYC</sequence>
<keyword evidence="3" id="KW-1185">Reference proteome</keyword>
<dbReference type="PROSITE" id="PS51154">
    <property type="entry name" value="MACRO"/>
    <property type="match status" value="1"/>
</dbReference>
<evidence type="ECO:0000259" key="1">
    <source>
        <dbReference type="PROSITE" id="PS51154"/>
    </source>
</evidence>
<dbReference type="InterPro" id="IPR002589">
    <property type="entry name" value="Macro_dom"/>
</dbReference>
<dbReference type="Proteomes" id="UP001186944">
    <property type="component" value="Unassembled WGS sequence"/>
</dbReference>
<dbReference type="AlphaFoldDB" id="A0AA88Y326"/>
<dbReference type="EMBL" id="VSWD01000007">
    <property type="protein sequence ID" value="KAK3096701.1"/>
    <property type="molecule type" value="Genomic_DNA"/>
</dbReference>
<feature type="domain" description="Macro" evidence="1">
    <location>
        <begin position="29"/>
        <end position="218"/>
    </location>
</feature>
<protein>
    <recommendedName>
        <fullName evidence="1">Macro domain-containing protein</fullName>
    </recommendedName>
</protein>